<keyword evidence="2" id="KW-1185">Reference proteome</keyword>
<evidence type="ECO:0000313" key="1">
    <source>
        <dbReference type="EMBL" id="MFD2587164.1"/>
    </source>
</evidence>
<proteinExistence type="predicted"/>
<dbReference type="InterPro" id="IPR008969">
    <property type="entry name" value="CarboxyPept-like_regulatory"/>
</dbReference>
<protein>
    <submittedName>
        <fullName evidence="1">Carboxypeptidase-like regulatory domain-containing protein</fullName>
    </submittedName>
</protein>
<dbReference type="EMBL" id="JBHULB010000011">
    <property type="protein sequence ID" value="MFD2587164.1"/>
    <property type="molecule type" value="Genomic_DNA"/>
</dbReference>
<name>A0ABW5MXG4_9FLAO</name>
<organism evidence="1 2">
    <name type="scientific">Croceitalea marina</name>
    <dbReference type="NCBI Taxonomy" id="1775166"/>
    <lineage>
        <taxon>Bacteria</taxon>
        <taxon>Pseudomonadati</taxon>
        <taxon>Bacteroidota</taxon>
        <taxon>Flavobacteriia</taxon>
        <taxon>Flavobacteriales</taxon>
        <taxon>Flavobacteriaceae</taxon>
        <taxon>Croceitalea</taxon>
    </lineage>
</organism>
<reference evidence="2" key="1">
    <citation type="journal article" date="2019" name="Int. J. Syst. Evol. Microbiol.">
        <title>The Global Catalogue of Microorganisms (GCM) 10K type strain sequencing project: providing services to taxonomists for standard genome sequencing and annotation.</title>
        <authorList>
            <consortium name="The Broad Institute Genomics Platform"/>
            <consortium name="The Broad Institute Genome Sequencing Center for Infectious Disease"/>
            <person name="Wu L."/>
            <person name="Ma J."/>
        </authorList>
    </citation>
    <scope>NUCLEOTIDE SEQUENCE [LARGE SCALE GENOMIC DNA]</scope>
    <source>
        <strain evidence="2">KCTC 52368</strain>
    </source>
</reference>
<gene>
    <name evidence="1" type="ORF">ACFSQJ_09500</name>
</gene>
<accession>A0ABW5MXG4</accession>
<sequence length="373" mass="42604">MIDFNTKKPIPFVNIGIIDAGVGTVSDEKGLFKLTLEVQQYPKDAQILFSALGYETFFIPTSNIVQYNDEYLEVPLKPSFLKLNEVIVSNKDGRFIDDNVGYRNYGEKSFGYWKNNIALGGELATKIKVKKGLRRLKKLEFEVWSNPSDSLLLRINFYEDDGNLGKPKTNLNTSQKNIYCTITDKDHIVKVDLEPFDIYVKDNFITSLELLKVYGENELGLILAAAPQYTKEGENLQRRGVTLLESDGNGSYRKYSSQDKWEFLSDLNMAYYIESELMVSEKVANRFERRMQKKKKKQQTISGFTLFNGRMVSGVSIFNTRTKDNVISDDKGRYKIPAKAKDTISFSKRGFIKLYVQATAKPSLNVMMKAESN</sequence>
<dbReference type="Proteomes" id="UP001597526">
    <property type="component" value="Unassembled WGS sequence"/>
</dbReference>
<dbReference type="RefSeq" id="WP_377766724.1">
    <property type="nucleotide sequence ID" value="NZ_JBHULB010000011.1"/>
</dbReference>
<dbReference type="SUPFAM" id="SSF49464">
    <property type="entry name" value="Carboxypeptidase regulatory domain-like"/>
    <property type="match status" value="2"/>
</dbReference>
<dbReference type="Pfam" id="PF13715">
    <property type="entry name" value="CarbopepD_reg_2"/>
    <property type="match status" value="1"/>
</dbReference>
<evidence type="ECO:0000313" key="2">
    <source>
        <dbReference type="Proteomes" id="UP001597526"/>
    </source>
</evidence>
<comment type="caution">
    <text evidence="1">The sequence shown here is derived from an EMBL/GenBank/DDBJ whole genome shotgun (WGS) entry which is preliminary data.</text>
</comment>